<organism evidence="12 13">
    <name type="scientific">Trichocoleus desertorum GB2-A4</name>
    <dbReference type="NCBI Taxonomy" id="2933944"/>
    <lineage>
        <taxon>Bacteria</taxon>
        <taxon>Bacillati</taxon>
        <taxon>Cyanobacteriota</taxon>
        <taxon>Cyanophyceae</taxon>
        <taxon>Leptolyngbyales</taxon>
        <taxon>Trichocoleusaceae</taxon>
        <taxon>Trichocoleus</taxon>
    </lineage>
</organism>
<dbReference type="Proteomes" id="UP001464891">
    <property type="component" value="Unassembled WGS sequence"/>
</dbReference>
<comment type="similarity">
    <text evidence="8">Belongs to the glycosyltransferase 2 family. CrtQ subfamily.</text>
</comment>
<sequence length="399" mass="43646">MSALLLLSLVGIILFSSKFRQSIEAAPKLSVLPIDTIATEQLPRLLVIIPAYNEAENIQDCVTAVLNSTQMPPEQFELWVVDDQSSDNTLAIAQALQLSLGDLRLKVLAGQPRPNGEVWAGKNWACTQGVEQASGDFLLFIDADTRLQPNGIETALQAAVQEETDLLSCGPGLICGCLAEWLVQPLMFNQLIAAFNFAEVNDPAATAAFAAGPFMLFRRAAYEQLGGHRAVANQIVEDVELARLTKRSGLKLQYVIGTNIVKVRMYRSWAALWEGWTKNLYLGAHRSVGLMLYLALIVLVVYSLPWLGLAIALYGAWGASYTWLPYVDIGLALIIIALQYQLRRIGSQVSGSSTQYWWLSGVGGALVAAIAIGSIIKTETGWGWTWRGRVLQLPEEPIS</sequence>
<evidence type="ECO:0000256" key="9">
    <source>
        <dbReference type="ARBA" id="ARBA00040345"/>
    </source>
</evidence>
<evidence type="ECO:0000256" key="8">
    <source>
        <dbReference type="ARBA" id="ARBA00038120"/>
    </source>
</evidence>
<evidence type="ECO:0000313" key="12">
    <source>
        <dbReference type="EMBL" id="MEP0817156.1"/>
    </source>
</evidence>
<comment type="pathway">
    <text evidence="7">Carotenoid biosynthesis; staphyloxanthin biosynthesis; staphyloxanthin from farnesyl diphosphate: step 4/5.</text>
</comment>
<dbReference type="RefSeq" id="WP_242016985.1">
    <property type="nucleotide sequence ID" value="NZ_JAMPKM010000004.1"/>
</dbReference>
<keyword evidence="10" id="KW-0812">Transmembrane</keyword>
<dbReference type="EMBL" id="JAMPKM010000004">
    <property type="protein sequence ID" value="MEP0817156.1"/>
    <property type="molecule type" value="Genomic_DNA"/>
</dbReference>
<keyword evidence="4 12" id="KW-0808">Transferase</keyword>
<reference evidence="12 13" key="1">
    <citation type="submission" date="2022-04" db="EMBL/GenBank/DDBJ databases">
        <title>Positive selection, recombination, and allopatry shape intraspecific diversity of widespread and dominant cyanobacteria.</title>
        <authorList>
            <person name="Wei J."/>
            <person name="Shu W."/>
            <person name="Hu C."/>
        </authorList>
    </citation>
    <scope>NUCLEOTIDE SEQUENCE [LARGE SCALE GENOMIC DNA]</scope>
    <source>
        <strain evidence="12 13">GB2-A4</strain>
    </source>
</reference>
<accession>A0ABV0J5V7</accession>
<evidence type="ECO:0000256" key="2">
    <source>
        <dbReference type="ARBA" id="ARBA00022475"/>
    </source>
</evidence>
<evidence type="ECO:0000256" key="3">
    <source>
        <dbReference type="ARBA" id="ARBA00022676"/>
    </source>
</evidence>
<dbReference type="InterPro" id="IPR029044">
    <property type="entry name" value="Nucleotide-diphossugar_trans"/>
</dbReference>
<dbReference type="PANTHER" id="PTHR43646">
    <property type="entry name" value="GLYCOSYLTRANSFERASE"/>
    <property type="match status" value="1"/>
</dbReference>
<evidence type="ECO:0000256" key="4">
    <source>
        <dbReference type="ARBA" id="ARBA00022679"/>
    </source>
</evidence>
<evidence type="ECO:0000313" key="13">
    <source>
        <dbReference type="Proteomes" id="UP001464891"/>
    </source>
</evidence>
<feature type="transmembrane region" description="Helical" evidence="10">
    <location>
        <begin position="323"/>
        <end position="342"/>
    </location>
</feature>
<dbReference type="Gene3D" id="3.90.550.10">
    <property type="entry name" value="Spore Coat Polysaccharide Biosynthesis Protein SpsA, Chain A"/>
    <property type="match status" value="1"/>
</dbReference>
<feature type="transmembrane region" description="Helical" evidence="10">
    <location>
        <begin position="290"/>
        <end position="316"/>
    </location>
</feature>
<feature type="transmembrane region" description="Helical" evidence="10">
    <location>
        <begin position="357"/>
        <end position="376"/>
    </location>
</feature>
<evidence type="ECO:0000256" key="7">
    <source>
        <dbReference type="ARBA" id="ARBA00037904"/>
    </source>
</evidence>
<keyword evidence="5 10" id="KW-0472">Membrane</keyword>
<feature type="domain" description="Glycosyltransferase 2-like" evidence="11">
    <location>
        <begin position="47"/>
        <end position="225"/>
    </location>
</feature>
<evidence type="ECO:0000259" key="11">
    <source>
        <dbReference type="Pfam" id="PF00535"/>
    </source>
</evidence>
<dbReference type="GO" id="GO:0016757">
    <property type="term" value="F:glycosyltransferase activity"/>
    <property type="evidence" value="ECO:0007669"/>
    <property type="project" value="UniProtKB-KW"/>
</dbReference>
<keyword evidence="10" id="KW-1133">Transmembrane helix</keyword>
<dbReference type="PANTHER" id="PTHR43646:SF2">
    <property type="entry name" value="GLYCOSYLTRANSFERASE 2-LIKE DOMAIN-CONTAINING PROTEIN"/>
    <property type="match status" value="1"/>
</dbReference>
<dbReference type="CDD" id="cd00761">
    <property type="entry name" value="Glyco_tranf_GTA_type"/>
    <property type="match status" value="1"/>
</dbReference>
<comment type="function">
    <text evidence="6">Catalyzes the glycosylation of 4,4'-diaponeurosporenoate, i.e. the esterification of glucose at the C1'' position with the carboxyl group of 4,4'-diaponeurosporenic acid, to form glycosyl-4,4'-diaponeurosporenoate. This is a step in the biosynthesis of staphyloxanthin, an orange pigment present in most staphylococci strains.</text>
</comment>
<protein>
    <recommendedName>
        <fullName evidence="9">4,4'-diaponeurosporenoate glycosyltransferase</fullName>
    </recommendedName>
</protein>
<name>A0ABV0J5V7_9CYAN</name>
<keyword evidence="2" id="KW-1003">Cell membrane</keyword>
<dbReference type="InterPro" id="IPR001173">
    <property type="entry name" value="Glyco_trans_2-like"/>
</dbReference>
<evidence type="ECO:0000256" key="1">
    <source>
        <dbReference type="ARBA" id="ARBA00004236"/>
    </source>
</evidence>
<gene>
    <name evidence="12" type="ORF">NC998_08610</name>
</gene>
<keyword evidence="13" id="KW-1185">Reference proteome</keyword>
<comment type="subcellular location">
    <subcellularLocation>
        <location evidence="1">Cell membrane</location>
    </subcellularLocation>
</comment>
<proteinExistence type="inferred from homology"/>
<comment type="caution">
    <text evidence="12">The sequence shown here is derived from an EMBL/GenBank/DDBJ whole genome shotgun (WGS) entry which is preliminary data.</text>
</comment>
<evidence type="ECO:0000256" key="6">
    <source>
        <dbReference type="ARBA" id="ARBA00037281"/>
    </source>
</evidence>
<keyword evidence="3 12" id="KW-0328">Glycosyltransferase</keyword>
<dbReference type="SUPFAM" id="SSF53448">
    <property type="entry name" value="Nucleotide-diphospho-sugar transferases"/>
    <property type="match status" value="1"/>
</dbReference>
<evidence type="ECO:0000256" key="10">
    <source>
        <dbReference type="SAM" id="Phobius"/>
    </source>
</evidence>
<evidence type="ECO:0000256" key="5">
    <source>
        <dbReference type="ARBA" id="ARBA00023136"/>
    </source>
</evidence>
<dbReference type="Pfam" id="PF00535">
    <property type="entry name" value="Glycos_transf_2"/>
    <property type="match status" value="1"/>
</dbReference>